<dbReference type="Proteomes" id="UP000277293">
    <property type="component" value="Chromosome"/>
</dbReference>
<evidence type="ECO:0000313" key="2">
    <source>
        <dbReference type="Proteomes" id="UP000277293"/>
    </source>
</evidence>
<evidence type="ECO:0000313" key="1">
    <source>
        <dbReference type="EMBL" id="AYF93803.1"/>
    </source>
</evidence>
<dbReference type="NCBIfam" id="TIGR03712">
    <property type="entry name" value="acc_sec_asp2"/>
    <property type="match status" value="1"/>
</dbReference>
<dbReference type="InterPro" id="IPR022267">
    <property type="entry name" value="Asp2"/>
</dbReference>
<dbReference type="SUPFAM" id="SSF53474">
    <property type="entry name" value="alpha/beta-Hydrolases"/>
    <property type="match status" value="1"/>
</dbReference>
<proteinExistence type="predicted"/>
<name>A0ABN5PU38_9STRE</name>
<protein>
    <submittedName>
        <fullName evidence="1">Accessory Sec system protein Asp2</fullName>
    </submittedName>
</protein>
<organism evidence="1 2">
    <name type="scientific">Streptococcus koreensis</name>
    <dbReference type="NCBI Taxonomy" id="2382163"/>
    <lineage>
        <taxon>Bacteria</taxon>
        <taxon>Bacillati</taxon>
        <taxon>Bacillota</taxon>
        <taxon>Bacilli</taxon>
        <taxon>Lactobacillales</taxon>
        <taxon>Streptococcaceae</taxon>
        <taxon>Streptococcus</taxon>
    </lineage>
</organism>
<dbReference type="InterPro" id="IPR029058">
    <property type="entry name" value="AB_hydrolase_fold"/>
</dbReference>
<sequence length="514" mass="59099">MDRKLETGHILQIGPTNWQGEVTIPEGLNWHYFSIQTPLQIEDYMAEQGIKQFKALVLDHPERLLNFKEELALFQPYTVFYDQTYDQESFTEELDRLMQLVQAKAWDFSDKAHFLYQLHRFLYDGQYGDAFSVRDLRIRADFEGMQTVRGKHFLELDGSYGEEYTPIAQWVNTYSYNGTIPTDLWLEYEKTAGCQIRLRVQFFQSGSLGSLEKELVYSEVDLERPVLIDETSPYYLSFLLEARGQGQLIIGALHKRFSHGPFGEISLGSQVLRDSKRQEIFAYFHPGDLKPPLNIYFSGYRPAEGFEGFSMMKNMGAPFILFSDPRLEGGCFYLGSPELEKKIQDFIDYHLQSLGFGPKELNFSGLSMGTYGALYYGASYSPHAILVGKPIVNLGDVAANLKFKRPDEFGTSLDMMQLLVGQVTSEGIEALNKRFWDRFGQAALKDTLLALAYMRDDDYDQKAYSDILEALYHQPVRIISSSRPGRHNDATESIIEWFLTQYKEIMERDFGRSG</sequence>
<dbReference type="EMBL" id="CP032620">
    <property type="protein sequence ID" value="AYF93803.1"/>
    <property type="molecule type" value="Genomic_DNA"/>
</dbReference>
<reference evidence="2" key="1">
    <citation type="submission" date="2018-09" db="EMBL/GenBank/DDBJ databases">
        <title>Complete genome sequence of Streptococcus sp. KCOM 2890 (=JS71).</title>
        <authorList>
            <person name="Kook J.-K."/>
            <person name="Park S.-N."/>
            <person name="Lim Y.K."/>
        </authorList>
    </citation>
    <scope>NUCLEOTIDE SEQUENCE [LARGE SCALE GENOMIC DNA]</scope>
    <source>
        <strain evidence="2">JS71</strain>
    </source>
</reference>
<accession>A0ABN5PU38</accession>
<dbReference type="Pfam" id="PF16929">
    <property type="entry name" value="Asp2"/>
    <property type="match status" value="1"/>
</dbReference>
<gene>
    <name evidence="1" type="primary">asp2</name>
    <name evidence="1" type="ORF">D7D50_03980</name>
</gene>
<keyword evidence="2" id="KW-1185">Reference proteome</keyword>
<dbReference type="RefSeq" id="WP_120701535.1">
    <property type="nucleotide sequence ID" value="NZ_CP032620.1"/>
</dbReference>